<keyword evidence="2" id="KW-0547">Nucleotide-binding</keyword>
<evidence type="ECO:0000313" key="5">
    <source>
        <dbReference type="EMBL" id="GAN79435.1"/>
    </source>
</evidence>
<organism evidence="5 6">
    <name type="scientific">Acidocella aminolytica 101 = DSM 11237</name>
    <dbReference type="NCBI Taxonomy" id="1120923"/>
    <lineage>
        <taxon>Bacteria</taxon>
        <taxon>Pseudomonadati</taxon>
        <taxon>Pseudomonadota</taxon>
        <taxon>Alphaproteobacteria</taxon>
        <taxon>Acetobacterales</taxon>
        <taxon>Acidocellaceae</taxon>
        <taxon>Acidocella</taxon>
    </lineage>
</organism>
<comment type="caution">
    <text evidence="5">The sequence shown here is derived from an EMBL/GenBank/DDBJ whole genome shotgun (WGS) entry which is preliminary data.</text>
</comment>
<dbReference type="InterPro" id="IPR027417">
    <property type="entry name" value="P-loop_NTPase"/>
</dbReference>
<gene>
    <name evidence="5" type="ORF">Aam_021_023</name>
</gene>
<protein>
    <submittedName>
        <fullName evidence="5">ABC transporter</fullName>
    </submittedName>
</protein>
<dbReference type="EMBL" id="BANC01000021">
    <property type="protein sequence ID" value="GAN79435.1"/>
    <property type="molecule type" value="Genomic_DNA"/>
</dbReference>
<evidence type="ECO:0000256" key="2">
    <source>
        <dbReference type="ARBA" id="ARBA00022741"/>
    </source>
</evidence>
<evidence type="ECO:0000256" key="3">
    <source>
        <dbReference type="ARBA" id="ARBA00022840"/>
    </source>
</evidence>
<dbReference type="InterPro" id="IPR017871">
    <property type="entry name" value="ABC_transporter-like_CS"/>
</dbReference>
<dbReference type="Proteomes" id="UP000032668">
    <property type="component" value="Unassembled WGS sequence"/>
</dbReference>
<dbReference type="PROSITE" id="PS00211">
    <property type="entry name" value="ABC_TRANSPORTER_1"/>
    <property type="match status" value="1"/>
</dbReference>
<dbReference type="RefSeq" id="WP_048877894.1">
    <property type="nucleotide sequence ID" value="NZ_BANC01000021.1"/>
</dbReference>
<name>A0A0D6PCE8_9PROT</name>
<keyword evidence="1" id="KW-0813">Transport</keyword>
<dbReference type="InterPro" id="IPR050093">
    <property type="entry name" value="ABC_SmlMolc_Importer"/>
</dbReference>
<dbReference type="InterPro" id="IPR003593">
    <property type="entry name" value="AAA+_ATPase"/>
</dbReference>
<proteinExistence type="predicted"/>
<dbReference type="SUPFAM" id="SSF52540">
    <property type="entry name" value="P-loop containing nucleoside triphosphate hydrolases"/>
    <property type="match status" value="1"/>
</dbReference>
<dbReference type="InterPro" id="IPR003439">
    <property type="entry name" value="ABC_transporter-like_ATP-bd"/>
</dbReference>
<dbReference type="PANTHER" id="PTHR42781:SF8">
    <property type="entry name" value="BICARBONATE TRANSPORT ATP-BINDING PROTEIN CMPC"/>
    <property type="match status" value="1"/>
</dbReference>
<evidence type="ECO:0000259" key="4">
    <source>
        <dbReference type="PROSITE" id="PS50893"/>
    </source>
</evidence>
<keyword evidence="3" id="KW-0067">ATP-binding</keyword>
<evidence type="ECO:0000313" key="6">
    <source>
        <dbReference type="Proteomes" id="UP000032668"/>
    </source>
</evidence>
<evidence type="ECO:0000256" key="1">
    <source>
        <dbReference type="ARBA" id="ARBA00022448"/>
    </source>
</evidence>
<dbReference type="Gene3D" id="3.40.50.300">
    <property type="entry name" value="P-loop containing nucleotide triphosphate hydrolases"/>
    <property type="match status" value="1"/>
</dbReference>
<dbReference type="STRING" id="1120923.SAMN02746095_00523"/>
<dbReference type="AlphaFoldDB" id="A0A0D6PCE8"/>
<keyword evidence="6" id="KW-1185">Reference proteome</keyword>
<sequence length="245" mass="27493">MSLIQIKDLWQIYNDRVVLENLNLSIVEKSFVSIVGPSGCGKTTLLRMLMSEVFCTRGSILFDGTNLPKEPTRERGVVFQRYSVFPHLSVLDNVLLPIELRSCRILGKILGSRRYNMKEEARTMLDHVGLLRAATLYPAQLSGGMQQRLALAQALIAKPRVLLLDEPFSALDPGTRADIHVLTNRLWEETKMTVVMVTHDISEAFRLGTRVIVLERPLADDPTKGARITHDIPVHPRTKTKTGAI</sequence>
<dbReference type="PANTHER" id="PTHR42781">
    <property type="entry name" value="SPERMIDINE/PUTRESCINE IMPORT ATP-BINDING PROTEIN POTA"/>
    <property type="match status" value="1"/>
</dbReference>
<reference evidence="5 6" key="1">
    <citation type="submission" date="2012-11" db="EMBL/GenBank/DDBJ databases">
        <title>Whole genome sequence of Acidocella aminolytica 101 = DSM 11237.</title>
        <authorList>
            <person name="Azuma Y."/>
            <person name="Higashiura N."/>
            <person name="Hirakawa H."/>
            <person name="Matsushita K."/>
        </authorList>
    </citation>
    <scope>NUCLEOTIDE SEQUENCE [LARGE SCALE GENOMIC DNA]</scope>
    <source>
        <strain evidence="6">101 / DSM 11237</strain>
    </source>
</reference>
<feature type="domain" description="ABC transporter" evidence="4">
    <location>
        <begin position="4"/>
        <end position="241"/>
    </location>
</feature>
<dbReference type="OrthoDB" id="9802264at2"/>
<dbReference type="SMART" id="SM00382">
    <property type="entry name" value="AAA"/>
    <property type="match status" value="1"/>
</dbReference>
<accession>A0A0D6PCE8</accession>
<dbReference type="GO" id="GO:0016887">
    <property type="term" value="F:ATP hydrolysis activity"/>
    <property type="evidence" value="ECO:0007669"/>
    <property type="project" value="InterPro"/>
</dbReference>
<dbReference type="GO" id="GO:0005524">
    <property type="term" value="F:ATP binding"/>
    <property type="evidence" value="ECO:0007669"/>
    <property type="project" value="UniProtKB-KW"/>
</dbReference>
<dbReference type="PROSITE" id="PS50893">
    <property type="entry name" value="ABC_TRANSPORTER_2"/>
    <property type="match status" value="1"/>
</dbReference>
<dbReference type="Pfam" id="PF00005">
    <property type="entry name" value="ABC_tran"/>
    <property type="match status" value="1"/>
</dbReference>